<reference evidence="1 2" key="1">
    <citation type="submission" date="2019-03" db="EMBL/GenBank/DDBJ databases">
        <title>Genomic Encyclopedia of Type Strains, Phase IV (KMG-IV): sequencing the most valuable type-strain genomes for metagenomic binning, comparative biology and taxonomic classification.</title>
        <authorList>
            <person name="Goeker M."/>
        </authorList>
    </citation>
    <scope>NUCLEOTIDE SEQUENCE [LARGE SCALE GENOMIC DNA]</scope>
    <source>
        <strain evidence="1 2">DSM 100309</strain>
    </source>
</reference>
<organism evidence="1 2">
    <name type="scientific">Sulfurirhabdus autotrophica</name>
    <dbReference type="NCBI Taxonomy" id="1706046"/>
    <lineage>
        <taxon>Bacteria</taxon>
        <taxon>Pseudomonadati</taxon>
        <taxon>Pseudomonadota</taxon>
        <taxon>Betaproteobacteria</taxon>
        <taxon>Nitrosomonadales</taxon>
        <taxon>Sulfuricellaceae</taxon>
        <taxon>Sulfurirhabdus</taxon>
    </lineage>
</organism>
<dbReference type="AlphaFoldDB" id="A0A4R3Y8I9"/>
<dbReference type="Pfam" id="PF08886">
    <property type="entry name" value="GshA"/>
    <property type="match status" value="1"/>
</dbReference>
<keyword evidence="1" id="KW-0436">Ligase</keyword>
<dbReference type="OrthoDB" id="5644489at2"/>
<evidence type="ECO:0000313" key="2">
    <source>
        <dbReference type="Proteomes" id="UP000295367"/>
    </source>
</evidence>
<keyword evidence="2" id="KW-1185">Reference proteome</keyword>
<dbReference type="RefSeq" id="WP_124945817.1">
    <property type="nucleotide sequence ID" value="NZ_BHVT01000019.1"/>
</dbReference>
<accession>A0A4R3Y8I9</accession>
<dbReference type="NCBIfam" id="TIGR02049">
    <property type="entry name" value="gshA_ferroox"/>
    <property type="match status" value="1"/>
</dbReference>
<name>A0A4R3Y8I9_9PROT</name>
<protein>
    <submittedName>
        <fullName evidence="1">Glutamate--cysteine ligase</fullName>
    </submittedName>
</protein>
<gene>
    <name evidence="1" type="ORF">EDC63_104153</name>
</gene>
<sequence length="435" mass="48636">MVPHLTTALTGPLLDLEKHILEAMPNIEHWLRTQWQDRTTPFYSSVDLRNSGFKLAPVDTNLFPGGFNNLNPDFLPLCVQAAMTAVEKICPDAQRFLLIPENHTRNMFYLQNVAGIQYILQQAGLTVRIGTLIPEITSPTDIELPDGRSLTLEPIKRVGNRLSLDGFEPCAILLNNDLSAGVPDILKNLEQPVIPPVHAGWATRHKSTHFAAYNYVADEFSKIVKIDPWLINPYFESCGKINFQERKGEDCLANYVDELLQNIGKKYQEYGIKEDPFVIVKADQGTYGMGIMTVKNADEVRSLNRKQRNKMSVVKEGQPVTEVIIQEGVYTFESINEAIAEPVVYMIDHFVVGGFYRVHTSRGKDENLNAPGMHFVPLAFDTTCSLPDRSANPDSAPNRFYTYGVVARLATLAAAIELERTDPLNAEASEESAPE</sequence>
<dbReference type="InterPro" id="IPR042520">
    <property type="entry name" value="GshA_N"/>
</dbReference>
<dbReference type="GO" id="GO:0016874">
    <property type="term" value="F:ligase activity"/>
    <property type="evidence" value="ECO:0007669"/>
    <property type="project" value="UniProtKB-KW"/>
</dbReference>
<dbReference type="Proteomes" id="UP000295367">
    <property type="component" value="Unassembled WGS sequence"/>
</dbReference>
<dbReference type="InterPro" id="IPR011718">
    <property type="entry name" value="GshA"/>
</dbReference>
<proteinExistence type="predicted"/>
<dbReference type="EMBL" id="SMCO01000004">
    <property type="protein sequence ID" value="TCV88196.1"/>
    <property type="molecule type" value="Genomic_DNA"/>
</dbReference>
<comment type="caution">
    <text evidence="1">The sequence shown here is derived from an EMBL/GenBank/DDBJ whole genome shotgun (WGS) entry which is preliminary data.</text>
</comment>
<dbReference type="Gene3D" id="3.40.50.11280">
    <property type="entry name" value="Glutamate-cysteine ligase, N-terminal domain"/>
    <property type="match status" value="1"/>
</dbReference>
<evidence type="ECO:0000313" key="1">
    <source>
        <dbReference type="EMBL" id="TCV88196.1"/>
    </source>
</evidence>
<dbReference type="SUPFAM" id="SSF56059">
    <property type="entry name" value="Glutathione synthetase ATP-binding domain-like"/>
    <property type="match status" value="1"/>
</dbReference>